<reference evidence="2 3" key="2">
    <citation type="submission" date="2020-05" db="EMBL/GenBank/DDBJ databases">
        <title>Identification and distribution of gene clusters putatively required for synthesis of sphingolipid metabolism inhibitors in phylogenetically diverse species of the filamentous fungus Fusarium.</title>
        <authorList>
            <person name="Kim H.-S."/>
            <person name="Busman M."/>
            <person name="Brown D.W."/>
            <person name="Divon H."/>
            <person name="Uhlig S."/>
            <person name="Proctor R.H."/>
        </authorList>
    </citation>
    <scope>NUCLEOTIDE SEQUENCE [LARGE SCALE GENOMIC DNA]</scope>
    <source>
        <strain evidence="2 3">NRRL 25331</strain>
    </source>
</reference>
<sequence length="277" mass="31648">MDPWHEHVYSREDRKPPATLKEDQSAKNRNFVFQWQTDRCSIMEMTIDSLFQPRCSQLTWILHASFGSSEEQPVPVNFRLKCQGSRDWKADSDDIEATLSLWLYSVDGLDEQNSDSQIKQHTNDEHGDDGWLRATGPSMTKSLRLLGLCTQALEQSLKWWIPSEIPVVFKYSLYVYMAEEMKEKMHRVVGCGVHQQFNTDKTTNDHTTVNSEPEASVVAQPTGSSSAKTVEDRQKWRVLVTESYSPLKLLYAQDIFSAFIWSMAKSLHGPLPGAAEI</sequence>
<keyword evidence="3" id="KW-1185">Reference proteome</keyword>
<evidence type="ECO:0000256" key="1">
    <source>
        <dbReference type="SAM" id="MobiDB-lite"/>
    </source>
</evidence>
<dbReference type="Proteomes" id="UP000572754">
    <property type="component" value="Unassembled WGS sequence"/>
</dbReference>
<gene>
    <name evidence="2" type="ORF">FCIRC_2325</name>
</gene>
<proteinExistence type="predicted"/>
<feature type="compositionally biased region" description="Basic and acidic residues" evidence="1">
    <location>
        <begin position="121"/>
        <end position="131"/>
    </location>
</feature>
<feature type="region of interest" description="Disordered" evidence="1">
    <location>
        <begin position="1"/>
        <end position="23"/>
    </location>
</feature>
<name>A0A8H5XAQ9_FUSCI</name>
<feature type="region of interest" description="Disordered" evidence="1">
    <location>
        <begin position="113"/>
        <end position="133"/>
    </location>
</feature>
<feature type="region of interest" description="Disordered" evidence="1">
    <location>
        <begin position="202"/>
        <end position="228"/>
    </location>
</feature>
<evidence type="ECO:0000313" key="3">
    <source>
        <dbReference type="Proteomes" id="UP000572754"/>
    </source>
</evidence>
<dbReference type="AlphaFoldDB" id="A0A8H5XAQ9"/>
<protein>
    <submittedName>
        <fullName evidence="2">Ankyrin repeat protein</fullName>
    </submittedName>
</protein>
<accession>A0A8H5XAQ9</accession>
<dbReference type="EMBL" id="JAAQPE010000073">
    <property type="protein sequence ID" value="KAF5687619.1"/>
    <property type="molecule type" value="Genomic_DNA"/>
</dbReference>
<reference evidence="3" key="1">
    <citation type="journal article" date="2020" name="BMC Genomics">
        <title>Correction to: Identification and distribution of gene clusters required for synthesis of sphingolipid metabolism inhibitors in diverse species of the filamentous fungus Fusarium.</title>
        <authorList>
            <person name="Kim H.S."/>
            <person name="Lohmar J.M."/>
            <person name="Busman M."/>
            <person name="Brown D.W."/>
            <person name="Naumann T.A."/>
            <person name="Divon H.H."/>
            <person name="Lysoe E."/>
            <person name="Uhlig S."/>
            <person name="Proctor R.H."/>
        </authorList>
    </citation>
    <scope>NUCLEOTIDE SEQUENCE [LARGE SCALE GENOMIC DNA]</scope>
    <source>
        <strain evidence="3">NRRL 25331</strain>
    </source>
</reference>
<organism evidence="2 3">
    <name type="scientific">Fusarium circinatum</name>
    <name type="common">Pitch canker fungus</name>
    <name type="synonym">Gibberella circinata</name>
    <dbReference type="NCBI Taxonomy" id="48490"/>
    <lineage>
        <taxon>Eukaryota</taxon>
        <taxon>Fungi</taxon>
        <taxon>Dikarya</taxon>
        <taxon>Ascomycota</taxon>
        <taxon>Pezizomycotina</taxon>
        <taxon>Sordariomycetes</taxon>
        <taxon>Hypocreomycetidae</taxon>
        <taxon>Hypocreales</taxon>
        <taxon>Nectriaceae</taxon>
        <taxon>Fusarium</taxon>
        <taxon>Fusarium fujikuroi species complex</taxon>
    </lineage>
</organism>
<evidence type="ECO:0000313" key="2">
    <source>
        <dbReference type="EMBL" id="KAF5687619.1"/>
    </source>
</evidence>
<comment type="caution">
    <text evidence="2">The sequence shown here is derived from an EMBL/GenBank/DDBJ whole genome shotgun (WGS) entry which is preliminary data.</text>
</comment>